<feature type="domain" description="DUF6535" evidence="3">
    <location>
        <begin position="116"/>
        <end position="296"/>
    </location>
</feature>
<proteinExistence type="predicted"/>
<dbReference type="AlphaFoldDB" id="A0A284QX17"/>
<dbReference type="OMA" id="RVIRGIC"/>
<keyword evidence="5" id="KW-1185">Reference proteome</keyword>
<name>A0A284QX17_ARMOS</name>
<feature type="transmembrane region" description="Helical" evidence="2">
    <location>
        <begin position="302"/>
        <end position="327"/>
    </location>
</feature>
<keyword evidence="2" id="KW-0472">Membrane</keyword>
<dbReference type="OrthoDB" id="2895584at2759"/>
<feature type="region of interest" description="Disordered" evidence="1">
    <location>
        <begin position="1"/>
        <end position="96"/>
    </location>
</feature>
<feature type="compositionally biased region" description="Polar residues" evidence="1">
    <location>
        <begin position="83"/>
        <end position="92"/>
    </location>
</feature>
<sequence length="998" mass="112431">MPTEIRDENPQDPVYNDEGIGIADELDDSARHSQISLDDPNNSHPSSPPASTTDKEKNASLHHEEPTTRRARKRHPGIFALPSHSTNTTAGVSTDDYRAYAPSPPFEEAGPTSCIWRAYLDESLVYDTDMLGNQRGQVNILLVFAGLFSAIVSAFIAQSAGNLQPNYKQLSALLLFDQINIQRALANGTSLNLIATSGADPTAAFTPQTLDSWVNGLWFASLAFSLATALFAVLADEWYCHYLSPIAGDPQVRSRTRHLRYKGLLDWRVSTLIGLLPLMLYLSLGLFAIGLVLYLLPQQEKIALVIGIISFATFIVYVVTNILPLIYPDCPYKTPLSSVAYTAIMWTLQQSSAILKATVLPTFKFYPKIKTLNGCEIHAAEISHVKNEVDALHWLYVRSSTPAIRRLVIYALSGLPEEYTMDVYNAFHPYWDEMRDEKERMLMECMELTRRGCTRWIPKDIPNIDRRIEPLLRLEILFDPLRRKFPSGLFREHHLDFSTSDVSDALLITLSSIDDIHIIKPTHVALEKEVAMNALADYSYHHPVVWGHLLVRAVDQGLFDEKSDDTVFTMETCLDLVRFLSIPDRSASASSSCTLLEAAAIYREDDVIDALLSFFERFDLYRGSIDPLPRLLITIMRFLVLDSENSPIVDSIGLLGERPHTYTTFIYKHRLLEVTLRVIIRGMNGSANSQFSFFHHGVCNAVHSYIASNLFVMDPVDTEENSLVWTCRNHALACMTFFVNRGPEFGVDIQVSEWGTRPFFYNIISIIVRAFGHYFSDIGGHASQFQVMGFLLGQGFAGGVIDAYDIFQEEGVLGQIVRRSELQLWLIEGLMEYIIGISEAAKRTGEYPDLQSEDFLQSHIEDLHNPRVIRGICASIVQSNIPPHSILSPLASIIAPDHPEWRKILTILLSPDAKYSVNKYEFRLINPGRDEASMKKDLREAVNILDEYVMAARNEFNQPSTSSTSSPHIEPKAPRESRWRKWKKKLGNLHTDIEAGLV</sequence>
<dbReference type="Pfam" id="PF20153">
    <property type="entry name" value="DUF6535"/>
    <property type="match status" value="1"/>
</dbReference>
<evidence type="ECO:0000313" key="4">
    <source>
        <dbReference type="EMBL" id="SJL01004.1"/>
    </source>
</evidence>
<organism evidence="4 5">
    <name type="scientific">Armillaria ostoyae</name>
    <name type="common">Armillaria root rot fungus</name>
    <dbReference type="NCBI Taxonomy" id="47428"/>
    <lineage>
        <taxon>Eukaryota</taxon>
        <taxon>Fungi</taxon>
        <taxon>Dikarya</taxon>
        <taxon>Basidiomycota</taxon>
        <taxon>Agaricomycotina</taxon>
        <taxon>Agaricomycetes</taxon>
        <taxon>Agaricomycetidae</taxon>
        <taxon>Agaricales</taxon>
        <taxon>Marasmiineae</taxon>
        <taxon>Physalacriaceae</taxon>
        <taxon>Armillaria</taxon>
    </lineage>
</organism>
<feature type="compositionally biased region" description="Low complexity" evidence="1">
    <location>
        <begin position="40"/>
        <end position="51"/>
    </location>
</feature>
<dbReference type="EMBL" id="FUEG01000003">
    <property type="protein sequence ID" value="SJL01004.1"/>
    <property type="molecule type" value="Genomic_DNA"/>
</dbReference>
<dbReference type="Proteomes" id="UP000219338">
    <property type="component" value="Unassembled WGS sequence"/>
</dbReference>
<feature type="compositionally biased region" description="Polar residues" evidence="1">
    <location>
        <begin position="957"/>
        <end position="967"/>
    </location>
</feature>
<feature type="region of interest" description="Disordered" evidence="1">
    <location>
        <begin position="957"/>
        <end position="981"/>
    </location>
</feature>
<feature type="transmembrane region" description="Helical" evidence="2">
    <location>
        <begin position="269"/>
        <end position="296"/>
    </location>
</feature>
<evidence type="ECO:0000256" key="2">
    <source>
        <dbReference type="SAM" id="Phobius"/>
    </source>
</evidence>
<feature type="compositionally biased region" description="Basic and acidic residues" evidence="1">
    <location>
        <begin position="53"/>
        <end position="68"/>
    </location>
</feature>
<accession>A0A284QX17</accession>
<gene>
    <name evidence="4" type="ORF">ARMOST_04318</name>
</gene>
<evidence type="ECO:0000313" key="5">
    <source>
        <dbReference type="Proteomes" id="UP000219338"/>
    </source>
</evidence>
<evidence type="ECO:0000256" key="1">
    <source>
        <dbReference type="SAM" id="MobiDB-lite"/>
    </source>
</evidence>
<keyword evidence="2" id="KW-1133">Transmembrane helix</keyword>
<feature type="transmembrane region" description="Helical" evidence="2">
    <location>
        <begin position="140"/>
        <end position="160"/>
    </location>
</feature>
<feature type="compositionally biased region" description="Basic and acidic residues" evidence="1">
    <location>
        <begin position="969"/>
        <end position="979"/>
    </location>
</feature>
<feature type="transmembrane region" description="Helical" evidence="2">
    <location>
        <begin position="216"/>
        <end position="235"/>
    </location>
</feature>
<dbReference type="InterPro" id="IPR045338">
    <property type="entry name" value="DUF6535"/>
</dbReference>
<reference evidence="5" key="1">
    <citation type="journal article" date="2017" name="Nat. Ecol. Evol.">
        <title>Genome expansion and lineage-specific genetic innovations in the forest pathogenic fungi Armillaria.</title>
        <authorList>
            <person name="Sipos G."/>
            <person name="Prasanna A.N."/>
            <person name="Walter M.C."/>
            <person name="O'Connor E."/>
            <person name="Balint B."/>
            <person name="Krizsan K."/>
            <person name="Kiss B."/>
            <person name="Hess J."/>
            <person name="Varga T."/>
            <person name="Slot J."/>
            <person name="Riley R."/>
            <person name="Boka B."/>
            <person name="Rigling D."/>
            <person name="Barry K."/>
            <person name="Lee J."/>
            <person name="Mihaltcheva S."/>
            <person name="LaButti K."/>
            <person name="Lipzen A."/>
            <person name="Waldron R."/>
            <person name="Moloney N.M."/>
            <person name="Sperisen C."/>
            <person name="Kredics L."/>
            <person name="Vagvoelgyi C."/>
            <person name="Patrignani A."/>
            <person name="Fitzpatrick D."/>
            <person name="Nagy I."/>
            <person name="Doyle S."/>
            <person name="Anderson J.B."/>
            <person name="Grigoriev I.V."/>
            <person name="Gueldener U."/>
            <person name="Muensterkoetter M."/>
            <person name="Nagy L.G."/>
        </authorList>
    </citation>
    <scope>NUCLEOTIDE SEQUENCE [LARGE SCALE GENOMIC DNA]</scope>
    <source>
        <strain evidence="5">C18/9</strain>
    </source>
</reference>
<keyword evidence="2" id="KW-0812">Transmembrane</keyword>
<protein>
    <recommendedName>
        <fullName evidence="3">DUF6535 domain-containing protein</fullName>
    </recommendedName>
</protein>
<evidence type="ECO:0000259" key="3">
    <source>
        <dbReference type="Pfam" id="PF20153"/>
    </source>
</evidence>